<sequence>MMENERGLCCTNLIKSRSNFLKSLLDQPTKNECGVYYDKGTTYGSPFLISFVLKFSYAEKLLPHPQVLVALGLLNVKPLASSPDLKSISIPARYRPCALFIKMRIP</sequence>
<organism evidence="1 2">
    <name type="scientific">Sphingobacterium multivorum</name>
    <dbReference type="NCBI Taxonomy" id="28454"/>
    <lineage>
        <taxon>Bacteria</taxon>
        <taxon>Pseudomonadati</taxon>
        <taxon>Bacteroidota</taxon>
        <taxon>Sphingobacteriia</taxon>
        <taxon>Sphingobacteriales</taxon>
        <taxon>Sphingobacteriaceae</taxon>
        <taxon>Sphingobacterium</taxon>
    </lineage>
</organism>
<reference evidence="1 2" key="1">
    <citation type="submission" date="2018-06" db="EMBL/GenBank/DDBJ databases">
        <authorList>
            <consortium name="Pathogen Informatics"/>
            <person name="Doyle S."/>
        </authorList>
    </citation>
    <scope>NUCLEOTIDE SEQUENCE [LARGE SCALE GENOMIC DNA]</scope>
    <source>
        <strain evidence="1 2">NCTC11343</strain>
    </source>
</reference>
<accession>A0A2X2L482</accession>
<proteinExistence type="predicted"/>
<evidence type="ECO:0000313" key="2">
    <source>
        <dbReference type="Proteomes" id="UP000251241"/>
    </source>
</evidence>
<dbReference type="AlphaFoldDB" id="A0A2X2L482"/>
<name>A0A2X2L482_SPHMU</name>
<gene>
    <name evidence="1" type="ORF">NCTC11343_00600</name>
</gene>
<evidence type="ECO:0000313" key="1">
    <source>
        <dbReference type="EMBL" id="SPZ84070.1"/>
    </source>
</evidence>
<protein>
    <submittedName>
        <fullName evidence="1">Uncharacterized protein</fullName>
    </submittedName>
</protein>
<dbReference type="Proteomes" id="UP000251241">
    <property type="component" value="Unassembled WGS sequence"/>
</dbReference>
<dbReference type="EMBL" id="UAUU01000002">
    <property type="protein sequence ID" value="SPZ84070.1"/>
    <property type="molecule type" value="Genomic_DNA"/>
</dbReference>